<gene>
    <name evidence="2" type="ORF">TorRG33x02_098760</name>
</gene>
<name>A0A2P5F9D7_TREOI</name>
<dbReference type="Proteomes" id="UP000237000">
    <property type="component" value="Unassembled WGS sequence"/>
</dbReference>
<dbReference type="InParanoid" id="A0A2P5F9D7"/>
<feature type="region of interest" description="Disordered" evidence="1">
    <location>
        <begin position="202"/>
        <end position="236"/>
    </location>
</feature>
<evidence type="ECO:0000313" key="3">
    <source>
        <dbReference type="Proteomes" id="UP000237000"/>
    </source>
</evidence>
<proteinExistence type="predicted"/>
<sequence length="248" mass="28953">MRNKLLEPKVALEWDDDVVFVDAEHFDQVYSQHLERGQESNGGQAENEQVSLAEEAEMSIMLQEEKMNKLRIIMILKMKITYNQLRIISKIRVMRHLIFLGSVTLVEFYRVREKTMAVIQEDIKDQYALLWDYVRTFRGVVQEAQLSYIVKNKRSFGGYIVVLRLRSLNLVHYVDECYSKTAYEKSCGPLIKGSNGLELWPNHRSHPLDPPEVKKRPGMPKKMRRKEADKQPTATKVSKVGVIVHYKK</sequence>
<reference evidence="3" key="1">
    <citation type="submission" date="2016-06" db="EMBL/GenBank/DDBJ databases">
        <title>Parallel loss of symbiosis genes in relatives of nitrogen-fixing non-legume Parasponia.</title>
        <authorList>
            <person name="Van Velzen R."/>
            <person name="Holmer R."/>
            <person name="Bu F."/>
            <person name="Rutten L."/>
            <person name="Van Zeijl A."/>
            <person name="Liu W."/>
            <person name="Santuari L."/>
            <person name="Cao Q."/>
            <person name="Sharma T."/>
            <person name="Shen D."/>
            <person name="Roswanjaya Y."/>
            <person name="Wardhani T."/>
            <person name="Kalhor M.S."/>
            <person name="Jansen J."/>
            <person name="Van den Hoogen J."/>
            <person name="Gungor B."/>
            <person name="Hartog M."/>
            <person name="Hontelez J."/>
            <person name="Verver J."/>
            <person name="Yang W.-C."/>
            <person name="Schijlen E."/>
            <person name="Repin R."/>
            <person name="Schilthuizen M."/>
            <person name="Schranz E."/>
            <person name="Heidstra R."/>
            <person name="Miyata K."/>
            <person name="Fedorova E."/>
            <person name="Kohlen W."/>
            <person name="Bisseling T."/>
            <person name="Smit S."/>
            <person name="Geurts R."/>
        </authorList>
    </citation>
    <scope>NUCLEOTIDE SEQUENCE [LARGE SCALE GENOMIC DNA]</scope>
    <source>
        <strain evidence="3">cv. RG33-2</strain>
    </source>
</reference>
<feature type="compositionally biased region" description="Basic and acidic residues" evidence="1">
    <location>
        <begin position="206"/>
        <end position="215"/>
    </location>
</feature>
<keyword evidence="3" id="KW-1185">Reference proteome</keyword>
<feature type="compositionally biased region" description="Basic residues" evidence="1">
    <location>
        <begin position="216"/>
        <end position="225"/>
    </location>
</feature>
<evidence type="ECO:0000313" key="2">
    <source>
        <dbReference type="EMBL" id="PON94402.1"/>
    </source>
</evidence>
<organism evidence="2 3">
    <name type="scientific">Trema orientale</name>
    <name type="common">Charcoal tree</name>
    <name type="synonym">Celtis orientalis</name>
    <dbReference type="NCBI Taxonomy" id="63057"/>
    <lineage>
        <taxon>Eukaryota</taxon>
        <taxon>Viridiplantae</taxon>
        <taxon>Streptophyta</taxon>
        <taxon>Embryophyta</taxon>
        <taxon>Tracheophyta</taxon>
        <taxon>Spermatophyta</taxon>
        <taxon>Magnoliopsida</taxon>
        <taxon>eudicotyledons</taxon>
        <taxon>Gunneridae</taxon>
        <taxon>Pentapetalae</taxon>
        <taxon>rosids</taxon>
        <taxon>fabids</taxon>
        <taxon>Rosales</taxon>
        <taxon>Cannabaceae</taxon>
        <taxon>Trema</taxon>
    </lineage>
</organism>
<accession>A0A2P5F9D7</accession>
<protein>
    <submittedName>
        <fullName evidence="2">Uncharacterized protein</fullName>
    </submittedName>
</protein>
<dbReference type="AlphaFoldDB" id="A0A2P5F9D7"/>
<evidence type="ECO:0000256" key="1">
    <source>
        <dbReference type="SAM" id="MobiDB-lite"/>
    </source>
</evidence>
<comment type="caution">
    <text evidence="2">The sequence shown here is derived from an EMBL/GenBank/DDBJ whole genome shotgun (WGS) entry which is preliminary data.</text>
</comment>
<dbReference type="EMBL" id="JXTC01000052">
    <property type="protein sequence ID" value="PON94402.1"/>
    <property type="molecule type" value="Genomic_DNA"/>
</dbReference>